<gene>
    <name evidence="1" type="ORF">L1987_03549</name>
</gene>
<comment type="caution">
    <text evidence="1">The sequence shown here is derived from an EMBL/GenBank/DDBJ whole genome shotgun (WGS) entry which is preliminary data.</text>
</comment>
<dbReference type="Proteomes" id="UP001056120">
    <property type="component" value="Linkage Group LG01"/>
</dbReference>
<name>A0ACB9KAW4_9ASTR</name>
<accession>A0ACB9KAW4</accession>
<evidence type="ECO:0000313" key="2">
    <source>
        <dbReference type="Proteomes" id="UP001056120"/>
    </source>
</evidence>
<evidence type="ECO:0000313" key="1">
    <source>
        <dbReference type="EMBL" id="KAI3829425.1"/>
    </source>
</evidence>
<sequence length="137" mass="15402">MLNINNTWAGREAATAIVLPGLVERLQQPLFCGDLLDLEYLTLSSTKRTLESKGDCIFATSLLNSGMYELDFEWGKPIWFYLMNARLVRRVVLNETLKGGGVEAIVTLSPDEMEIFESDSELLSYATINPSPLRFVH</sequence>
<organism evidence="1 2">
    <name type="scientific">Smallanthus sonchifolius</name>
    <dbReference type="NCBI Taxonomy" id="185202"/>
    <lineage>
        <taxon>Eukaryota</taxon>
        <taxon>Viridiplantae</taxon>
        <taxon>Streptophyta</taxon>
        <taxon>Embryophyta</taxon>
        <taxon>Tracheophyta</taxon>
        <taxon>Spermatophyta</taxon>
        <taxon>Magnoliopsida</taxon>
        <taxon>eudicotyledons</taxon>
        <taxon>Gunneridae</taxon>
        <taxon>Pentapetalae</taxon>
        <taxon>asterids</taxon>
        <taxon>campanulids</taxon>
        <taxon>Asterales</taxon>
        <taxon>Asteraceae</taxon>
        <taxon>Asteroideae</taxon>
        <taxon>Heliantheae alliance</taxon>
        <taxon>Millerieae</taxon>
        <taxon>Smallanthus</taxon>
    </lineage>
</organism>
<protein>
    <submittedName>
        <fullName evidence="1">Uncharacterized protein</fullName>
    </submittedName>
</protein>
<keyword evidence="2" id="KW-1185">Reference proteome</keyword>
<dbReference type="EMBL" id="CM042018">
    <property type="protein sequence ID" value="KAI3829425.1"/>
    <property type="molecule type" value="Genomic_DNA"/>
</dbReference>
<reference evidence="2" key="1">
    <citation type="journal article" date="2022" name="Mol. Ecol. Resour.">
        <title>The genomes of chicory, endive, great burdock and yacon provide insights into Asteraceae palaeo-polyploidization history and plant inulin production.</title>
        <authorList>
            <person name="Fan W."/>
            <person name="Wang S."/>
            <person name="Wang H."/>
            <person name="Wang A."/>
            <person name="Jiang F."/>
            <person name="Liu H."/>
            <person name="Zhao H."/>
            <person name="Xu D."/>
            <person name="Zhang Y."/>
        </authorList>
    </citation>
    <scope>NUCLEOTIDE SEQUENCE [LARGE SCALE GENOMIC DNA]</scope>
    <source>
        <strain evidence="2">cv. Yunnan</strain>
    </source>
</reference>
<proteinExistence type="predicted"/>
<reference evidence="1 2" key="2">
    <citation type="journal article" date="2022" name="Mol. Ecol. Resour.">
        <title>The genomes of chicory, endive, great burdock and yacon provide insights into Asteraceae paleo-polyploidization history and plant inulin production.</title>
        <authorList>
            <person name="Fan W."/>
            <person name="Wang S."/>
            <person name="Wang H."/>
            <person name="Wang A."/>
            <person name="Jiang F."/>
            <person name="Liu H."/>
            <person name="Zhao H."/>
            <person name="Xu D."/>
            <person name="Zhang Y."/>
        </authorList>
    </citation>
    <scope>NUCLEOTIDE SEQUENCE [LARGE SCALE GENOMIC DNA]</scope>
    <source>
        <strain evidence="2">cv. Yunnan</strain>
        <tissue evidence="1">Leaves</tissue>
    </source>
</reference>